<accession>A0AAN6MXD4</accession>
<organism evidence="2 3">
    <name type="scientific">Diplogelasinospora grovesii</name>
    <dbReference type="NCBI Taxonomy" id="303347"/>
    <lineage>
        <taxon>Eukaryota</taxon>
        <taxon>Fungi</taxon>
        <taxon>Dikarya</taxon>
        <taxon>Ascomycota</taxon>
        <taxon>Pezizomycotina</taxon>
        <taxon>Sordariomycetes</taxon>
        <taxon>Sordariomycetidae</taxon>
        <taxon>Sordariales</taxon>
        <taxon>Diplogelasinosporaceae</taxon>
        <taxon>Diplogelasinospora</taxon>
    </lineage>
</organism>
<dbReference type="Proteomes" id="UP001303473">
    <property type="component" value="Unassembled WGS sequence"/>
</dbReference>
<gene>
    <name evidence="2" type="ORF">QBC46DRAFT_426532</name>
</gene>
<comment type="caution">
    <text evidence="2">The sequence shown here is derived from an EMBL/GenBank/DDBJ whole genome shotgun (WGS) entry which is preliminary data.</text>
</comment>
<keyword evidence="3" id="KW-1185">Reference proteome</keyword>
<sequence>FEALSYVWGPQLLSSNVRCGNGIIGVGENLPACLKELRNRDSVRTLCIDRVATEYCKMTKRRRPSRFSLLMADIYTAASQVVVWLGPADSGTSAAVVELINDVANQALSYSQQ</sequence>
<evidence type="ECO:0000313" key="3">
    <source>
        <dbReference type="Proteomes" id="UP001303473"/>
    </source>
</evidence>
<dbReference type="PANTHER" id="PTHR24148">
    <property type="entry name" value="ANKYRIN REPEAT DOMAIN-CONTAINING PROTEIN 39 HOMOLOG-RELATED"/>
    <property type="match status" value="1"/>
</dbReference>
<reference evidence="3" key="1">
    <citation type="journal article" date="2023" name="Mol. Phylogenet. Evol.">
        <title>Genome-scale phylogeny and comparative genomics of the fungal order Sordariales.</title>
        <authorList>
            <person name="Hensen N."/>
            <person name="Bonometti L."/>
            <person name="Westerberg I."/>
            <person name="Brannstrom I.O."/>
            <person name="Guillou S."/>
            <person name="Cros-Aarteil S."/>
            <person name="Calhoun S."/>
            <person name="Haridas S."/>
            <person name="Kuo A."/>
            <person name="Mondo S."/>
            <person name="Pangilinan J."/>
            <person name="Riley R."/>
            <person name="LaButti K."/>
            <person name="Andreopoulos B."/>
            <person name="Lipzen A."/>
            <person name="Chen C."/>
            <person name="Yan M."/>
            <person name="Daum C."/>
            <person name="Ng V."/>
            <person name="Clum A."/>
            <person name="Steindorff A."/>
            <person name="Ohm R.A."/>
            <person name="Martin F."/>
            <person name="Silar P."/>
            <person name="Natvig D.O."/>
            <person name="Lalanne C."/>
            <person name="Gautier V."/>
            <person name="Ament-Velasquez S.L."/>
            <person name="Kruys A."/>
            <person name="Hutchinson M.I."/>
            <person name="Powell A.J."/>
            <person name="Barry K."/>
            <person name="Miller A.N."/>
            <person name="Grigoriev I.V."/>
            <person name="Debuchy R."/>
            <person name="Gladieux P."/>
            <person name="Hiltunen Thoren M."/>
            <person name="Johannesson H."/>
        </authorList>
    </citation>
    <scope>NUCLEOTIDE SEQUENCE [LARGE SCALE GENOMIC DNA]</scope>
    <source>
        <strain evidence="3">CBS 340.73</strain>
    </source>
</reference>
<dbReference type="InterPro" id="IPR010730">
    <property type="entry name" value="HET"/>
</dbReference>
<protein>
    <recommendedName>
        <fullName evidence="1">Heterokaryon incompatibility domain-containing protein</fullName>
    </recommendedName>
</protein>
<evidence type="ECO:0000259" key="1">
    <source>
        <dbReference type="Pfam" id="PF06985"/>
    </source>
</evidence>
<evidence type="ECO:0000313" key="2">
    <source>
        <dbReference type="EMBL" id="KAK3934631.1"/>
    </source>
</evidence>
<name>A0AAN6MXD4_9PEZI</name>
<dbReference type="InterPro" id="IPR052895">
    <property type="entry name" value="HetReg/Transcr_Mod"/>
</dbReference>
<proteinExistence type="predicted"/>
<dbReference type="Pfam" id="PF06985">
    <property type="entry name" value="HET"/>
    <property type="match status" value="1"/>
</dbReference>
<feature type="domain" description="Heterokaryon incompatibility" evidence="1">
    <location>
        <begin position="1"/>
        <end position="108"/>
    </location>
</feature>
<dbReference type="PANTHER" id="PTHR24148:SF73">
    <property type="entry name" value="HET DOMAIN PROTEIN (AFU_ORTHOLOGUE AFUA_8G01020)"/>
    <property type="match status" value="1"/>
</dbReference>
<dbReference type="AlphaFoldDB" id="A0AAN6MXD4"/>
<dbReference type="EMBL" id="MU853972">
    <property type="protein sequence ID" value="KAK3934631.1"/>
    <property type="molecule type" value="Genomic_DNA"/>
</dbReference>
<feature type="non-terminal residue" evidence="2">
    <location>
        <position position="1"/>
    </location>
</feature>